<evidence type="ECO:0000313" key="3">
    <source>
        <dbReference type="EMBL" id="CDP27783.1"/>
    </source>
</evidence>
<reference evidence="2 4" key="1">
    <citation type="journal article" date="2008" name="Genome Biol.">
        <title>The genome sequence of the model ascomycete fungus Podospora anserina.</title>
        <authorList>
            <person name="Espagne E."/>
            <person name="Lespinet O."/>
            <person name="Malagnac F."/>
            <person name="Da Silva C."/>
            <person name="Jaillon O."/>
            <person name="Porcel B.M."/>
            <person name="Couloux A."/>
            <person name="Aury J.-M."/>
            <person name="Segurens B."/>
            <person name="Poulain J."/>
            <person name="Anthouard V."/>
            <person name="Grossetete S."/>
            <person name="Khalili H."/>
            <person name="Coppin E."/>
            <person name="Dequard-Chablat M."/>
            <person name="Picard M."/>
            <person name="Contamine V."/>
            <person name="Arnaise S."/>
            <person name="Bourdais A."/>
            <person name="Berteaux-Lecellier V."/>
            <person name="Gautheret D."/>
            <person name="de Vries R.P."/>
            <person name="Battaglia E."/>
            <person name="Coutinho P.M."/>
            <person name="Danchin E.G.J."/>
            <person name="Henrissat B."/>
            <person name="El Khoury R."/>
            <person name="Sainsard-Chanet A."/>
            <person name="Boivin A."/>
            <person name="Pinan-Lucarre B."/>
            <person name="Sellem C.H."/>
            <person name="Debuchy R."/>
            <person name="Wincker P."/>
            <person name="Weissenbach J."/>
            <person name="Silar P."/>
        </authorList>
    </citation>
    <scope>NUCLEOTIDE SEQUENCE [LARGE SCALE GENOMIC DNA]</scope>
    <source>
        <strain evidence="4">S / ATCC MYA-4624 / DSM 980 / FGSC 10383</strain>
        <strain evidence="2">S mat+</strain>
    </source>
</reference>
<dbReference type="OrthoDB" id="4589224at2759"/>
<reference evidence="4" key="3">
    <citation type="journal article" date="2014" name="Genetics">
        <title>Maintaining two mating types: Structure of the mating type locus and its role in heterokaryosis in Podospora anserina.</title>
        <authorList>
            <person name="Grognet P."/>
            <person name="Bidard F."/>
            <person name="Kuchly C."/>
            <person name="Tong L.C.H."/>
            <person name="Coppin E."/>
            <person name="Benkhali J.A."/>
            <person name="Couloux A."/>
            <person name="Wincker P."/>
            <person name="Debuchy R."/>
            <person name="Silar P."/>
        </authorList>
    </citation>
    <scope>GENOME REANNOTATION</scope>
    <source>
        <strain evidence="4">S / ATCC MYA-4624 / DSM 980 / FGSC 10383</strain>
    </source>
</reference>
<feature type="compositionally biased region" description="Basic residues" evidence="1">
    <location>
        <begin position="233"/>
        <end position="242"/>
    </location>
</feature>
<feature type="compositionally biased region" description="Polar residues" evidence="1">
    <location>
        <begin position="243"/>
        <end position="259"/>
    </location>
</feature>
<dbReference type="KEGG" id="pan:PODANSg669"/>
<reference evidence="3" key="4">
    <citation type="submission" date="2015-04" db="EMBL/GenBank/DDBJ databases">
        <title>Maintaining two mating types: Structure of the mating type locus and its role in heterokaryosis in Podospora anserina.</title>
        <authorList>
            <person name="Grognet P."/>
            <person name="Bidard F."/>
            <person name="Kuchly C."/>
            <person name="Chan Ho Tong L."/>
            <person name="Coppin E."/>
            <person name="Ait Benkhali J."/>
            <person name="Couloux A."/>
            <person name="Wincker P."/>
            <person name="Debuchy R."/>
            <person name="Silar P."/>
        </authorList>
    </citation>
    <scope>NUCLEOTIDE SEQUENCE</scope>
</reference>
<dbReference type="VEuPathDB" id="FungiDB:PODANS_4_615"/>
<feature type="region of interest" description="Disordered" evidence="1">
    <location>
        <begin position="233"/>
        <end position="273"/>
    </location>
</feature>
<dbReference type="RefSeq" id="XP_001903654.1">
    <property type="nucleotide sequence ID" value="XM_001903619.1"/>
</dbReference>
<dbReference type="AlphaFoldDB" id="B2ADB4"/>
<evidence type="ECO:0000256" key="1">
    <source>
        <dbReference type="SAM" id="MobiDB-lite"/>
    </source>
</evidence>
<dbReference type="EMBL" id="CU633454">
    <property type="protein sequence ID" value="CAP61429.1"/>
    <property type="molecule type" value="Genomic_DNA"/>
</dbReference>
<proteinExistence type="predicted"/>
<sequence length="314" mass="35477">MLFLEVVPKDGLIRNLQWRNYLSDCYYKTLSSSQRDGRPDLSFERLMDSELPRDSYQQTNFAFRWQSIYLPTLQIPLLLQVLTVLYLPDSVTPAPPSPTMATNDLQILHPDSARVHLNSRGFVKIERVAQSTTEPATDVPWLTTTGPPTEEIYLARVTAGNLEELATALRCQRDGDTQLYEVAIRAVPASSSSSVVAPTPSQTPEYSINSAEHCENDDSIDSDELLVTSLRQKLRKKKRAHKATSTPQRQQNSRSSHTISFPPPQALGPKASPSLFFHWSHAEDQKARRQARAAQIAALVLQTQRRRRSNRSRR</sequence>
<protein>
    <submittedName>
        <fullName evidence="2">Podospora anserina S mat+ genomic DNA chromosome 4, supercontig 1</fullName>
    </submittedName>
</protein>
<dbReference type="HOGENOM" id="CLU_886011_0_0_1"/>
<organism evidence="2">
    <name type="scientific">Podospora anserina (strain S / ATCC MYA-4624 / DSM 980 / FGSC 10383)</name>
    <name type="common">Pleurage anserina</name>
    <dbReference type="NCBI Taxonomy" id="515849"/>
    <lineage>
        <taxon>Eukaryota</taxon>
        <taxon>Fungi</taxon>
        <taxon>Dikarya</taxon>
        <taxon>Ascomycota</taxon>
        <taxon>Pezizomycotina</taxon>
        <taxon>Sordariomycetes</taxon>
        <taxon>Sordariomycetidae</taxon>
        <taxon>Sordariales</taxon>
        <taxon>Podosporaceae</taxon>
        <taxon>Podospora</taxon>
        <taxon>Podospora anserina</taxon>
    </lineage>
</organism>
<gene>
    <name evidence="2" type="ORF">PODANS_4_615</name>
</gene>
<dbReference type="EMBL" id="FO904939">
    <property type="protein sequence ID" value="CDP27783.1"/>
    <property type="molecule type" value="Genomic_DNA"/>
</dbReference>
<dbReference type="Proteomes" id="UP000001197">
    <property type="component" value="Chromosome 4"/>
</dbReference>
<accession>B2ADB4</accession>
<name>B2ADB4_PODAN</name>
<dbReference type="GeneID" id="6187741"/>
<evidence type="ECO:0000313" key="4">
    <source>
        <dbReference type="Proteomes" id="UP000001197"/>
    </source>
</evidence>
<evidence type="ECO:0000313" key="2">
    <source>
        <dbReference type="EMBL" id="CAP61429.1"/>
    </source>
</evidence>
<keyword evidence="4" id="KW-1185">Reference proteome</keyword>
<reference evidence="2" key="2">
    <citation type="submission" date="2008-07" db="EMBL/GenBank/DDBJ databases">
        <authorList>
            <person name="Genoscope - CEA"/>
        </authorList>
    </citation>
    <scope>NUCLEOTIDE SEQUENCE</scope>
    <source>
        <strain evidence="2">S mat+</strain>
    </source>
</reference>